<feature type="transmembrane region" description="Helical" evidence="6">
    <location>
        <begin position="30"/>
        <end position="47"/>
    </location>
</feature>
<comment type="subcellular location">
    <subcellularLocation>
        <location evidence="1">Cell membrane</location>
        <topology evidence="1">Multi-pass membrane protein</topology>
    </subcellularLocation>
</comment>
<dbReference type="PANTHER" id="PTHR33931:SF2">
    <property type="entry name" value="HOLIN-LIKE PROTEIN CIDA"/>
    <property type="match status" value="1"/>
</dbReference>
<feature type="transmembrane region" description="Helical" evidence="6">
    <location>
        <begin position="59"/>
        <end position="78"/>
    </location>
</feature>
<gene>
    <name evidence="7" type="ORF">BC643_0251</name>
</gene>
<reference evidence="7 8" key="1">
    <citation type="submission" date="2018-09" db="EMBL/GenBank/DDBJ databases">
        <title>Genomic Encyclopedia of Archaeal and Bacterial Type Strains, Phase II (KMG-II): from individual species to whole genera.</title>
        <authorList>
            <person name="Goeker M."/>
        </authorList>
    </citation>
    <scope>NUCLEOTIDE SEQUENCE [LARGE SCALE GENOMIC DNA]</scope>
    <source>
        <strain evidence="7 8">DSM 27148</strain>
    </source>
</reference>
<protein>
    <submittedName>
        <fullName evidence="7">Holin-like protein</fullName>
    </submittedName>
</protein>
<keyword evidence="3 6" id="KW-0812">Transmembrane</keyword>
<keyword evidence="4 6" id="KW-1133">Transmembrane helix</keyword>
<feature type="transmembrane region" description="Helical" evidence="6">
    <location>
        <begin position="84"/>
        <end position="111"/>
    </location>
</feature>
<comment type="caution">
    <text evidence="7">The sequence shown here is derived from an EMBL/GenBank/DDBJ whole genome shotgun (WGS) entry which is preliminary data.</text>
</comment>
<dbReference type="EMBL" id="RAPN01000001">
    <property type="protein sequence ID" value="RKD89917.1"/>
    <property type="molecule type" value="Genomic_DNA"/>
</dbReference>
<keyword evidence="2" id="KW-1003">Cell membrane</keyword>
<dbReference type="PANTHER" id="PTHR33931">
    <property type="entry name" value="HOLIN-LIKE PROTEIN CIDA-RELATED"/>
    <property type="match status" value="1"/>
</dbReference>
<dbReference type="GO" id="GO:0005886">
    <property type="term" value="C:plasma membrane"/>
    <property type="evidence" value="ECO:0007669"/>
    <property type="project" value="UniProtKB-SubCell"/>
</dbReference>
<evidence type="ECO:0000256" key="3">
    <source>
        <dbReference type="ARBA" id="ARBA00022692"/>
    </source>
</evidence>
<evidence type="ECO:0000256" key="1">
    <source>
        <dbReference type="ARBA" id="ARBA00004651"/>
    </source>
</evidence>
<dbReference type="RefSeq" id="WP_120271361.1">
    <property type="nucleotide sequence ID" value="NZ_RAPN01000001.1"/>
</dbReference>
<dbReference type="InterPro" id="IPR005538">
    <property type="entry name" value="LrgA/CidA"/>
</dbReference>
<evidence type="ECO:0000256" key="2">
    <source>
        <dbReference type="ARBA" id="ARBA00022475"/>
    </source>
</evidence>
<accession>A0A419W361</accession>
<name>A0A419W361_9BACT</name>
<dbReference type="AlphaFoldDB" id="A0A419W361"/>
<evidence type="ECO:0000256" key="4">
    <source>
        <dbReference type="ARBA" id="ARBA00022989"/>
    </source>
</evidence>
<proteinExistence type="predicted"/>
<sequence>MKIFKQLFIILSINLGGDLISRYLHFPLPGPITGMILLLILLLTGVLKERQIRETADFMLQNMGFFFIPAGVSVMISYHALKGFYFESFIVILISTILVMAATALATQLFINLNEKKNGKHN</sequence>
<dbReference type="OrthoDB" id="3176438at2"/>
<evidence type="ECO:0000313" key="8">
    <source>
        <dbReference type="Proteomes" id="UP000283387"/>
    </source>
</evidence>
<evidence type="ECO:0000256" key="5">
    <source>
        <dbReference type="ARBA" id="ARBA00023136"/>
    </source>
</evidence>
<evidence type="ECO:0000256" key="6">
    <source>
        <dbReference type="SAM" id="Phobius"/>
    </source>
</evidence>
<keyword evidence="8" id="KW-1185">Reference proteome</keyword>
<feature type="transmembrane region" description="Helical" evidence="6">
    <location>
        <begin position="7"/>
        <end position="24"/>
    </location>
</feature>
<dbReference type="Pfam" id="PF03788">
    <property type="entry name" value="LrgA"/>
    <property type="match status" value="1"/>
</dbReference>
<evidence type="ECO:0000313" key="7">
    <source>
        <dbReference type="EMBL" id="RKD89917.1"/>
    </source>
</evidence>
<keyword evidence="5 6" id="KW-0472">Membrane</keyword>
<organism evidence="7 8">
    <name type="scientific">Mangrovibacterium diazotrophicum</name>
    <dbReference type="NCBI Taxonomy" id="1261403"/>
    <lineage>
        <taxon>Bacteria</taxon>
        <taxon>Pseudomonadati</taxon>
        <taxon>Bacteroidota</taxon>
        <taxon>Bacteroidia</taxon>
        <taxon>Marinilabiliales</taxon>
        <taxon>Prolixibacteraceae</taxon>
        <taxon>Mangrovibacterium</taxon>
    </lineage>
</organism>
<dbReference type="Proteomes" id="UP000283387">
    <property type="component" value="Unassembled WGS sequence"/>
</dbReference>